<gene>
    <name evidence="1" type="ORF">HUT08_00235</name>
    <name evidence="2" type="ORF">HUT08_36190</name>
</gene>
<reference evidence="2 3" key="1">
    <citation type="submission" date="2020-06" db="EMBL/GenBank/DDBJ databases">
        <title>Genome mining for natural products.</title>
        <authorList>
            <person name="Zhang B."/>
            <person name="Shi J."/>
            <person name="Ge H."/>
        </authorList>
    </citation>
    <scope>NUCLEOTIDE SEQUENCE [LARGE SCALE GENOMIC DNA]</scope>
    <source>
        <strain evidence="2 3">NA00687</strain>
    </source>
</reference>
<dbReference type="Proteomes" id="UP000509303">
    <property type="component" value="Chromosome"/>
</dbReference>
<evidence type="ECO:0000313" key="3">
    <source>
        <dbReference type="Proteomes" id="UP000509303"/>
    </source>
</evidence>
<accession>A0A7H8NKX4</accession>
<dbReference type="EMBL" id="CP054929">
    <property type="protein sequence ID" value="QKW48232.1"/>
    <property type="molecule type" value="Genomic_DNA"/>
</dbReference>
<evidence type="ECO:0000313" key="1">
    <source>
        <dbReference type="EMBL" id="QKW48232.1"/>
    </source>
</evidence>
<name>A0A7H8NKX4_9ACTN</name>
<dbReference type="EMBL" id="CP054929">
    <property type="protein sequence ID" value="QKW54098.1"/>
    <property type="molecule type" value="Genomic_DNA"/>
</dbReference>
<evidence type="ECO:0000313" key="2">
    <source>
        <dbReference type="EMBL" id="QKW54098.1"/>
    </source>
</evidence>
<organism evidence="2 3">
    <name type="scientific">Streptomyces buecherae</name>
    <dbReference type="NCBI Taxonomy" id="2763006"/>
    <lineage>
        <taxon>Bacteria</taxon>
        <taxon>Bacillati</taxon>
        <taxon>Actinomycetota</taxon>
        <taxon>Actinomycetes</taxon>
        <taxon>Kitasatosporales</taxon>
        <taxon>Streptomycetaceae</taxon>
        <taxon>Streptomyces</taxon>
    </lineage>
</organism>
<protein>
    <submittedName>
        <fullName evidence="2">Uncharacterized protein</fullName>
    </submittedName>
</protein>
<keyword evidence="3" id="KW-1185">Reference proteome</keyword>
<dbReference type="AlphaFoldDB" id="A0A7H8NKX4"/>
<sequence>MAKRAEGVIEPEELILLVRIPALRQFVGGRGLMATQAPVVGGTDGQPQGDDGFTHGRVAEQQHEAVVA</sequence>
<proteinExistence type="predicted"/>